<dbReference type="InterPro" id="IPR000169">
    <property type="entry name" value="Pept_cys_AS"/>
</dbReference>
<sequence length="324" mass="36281">MRFFFLSLVSVCNANPFLNQFNTWAETFHIVFQSNNHYYDTLQKWINNNNYIDRINQEYRSYTLGHNQFSGMDELDFSAYVNNNQLNYSHPIYESNETWIPESVDWRNNNSVTPVKDQGQCGSCWSFSTTGSLEGIYAIQTGELVSFSEQQLVDCDNIRHGGNDHGCNGGLMDNAFSWIHDNGGLCSEESYPYISGSGETEKCQTTCDLLPRSKIQSWVDVAASDKALMTAIAQQPVSIAIEADQKDFQLYQSGVLTSDCGTTLDHGVLVIGYGTESGEDYYLVKNSWGTSWGDEGYIKLGRGPNYNDGQGQCGILLQASYPVL</sequence>
<dbReference type="Pfam" id="PF00112">
    <property type="entry name" value="Peptidase_C1"/>
    <property type="match status" value="1"/>
</dbReference>
<keyword evidence="2" id="KW-1015">Disulfide bond</keyword>
<evidence type="ECO:0000256" key="1">
    <source>
        <dbReference type="ARBA" id="ARBA00008455"/>
    </source>
</evidence>
<evidence type="ECO:0000313" key="4">
    <source>
        <dbReference type="EMBL" id="QHS88603.1"/>
    </source>
</evidence>
<dbReference type="SMART" id="SM00645">
    <property type="entry name" value="Pept_C1"/>
    <property type="match status" value="1"/>
</dbReference>
<dbReference type="PROSITE" id="PS00639">
    <property type="entry name" value="THIOL_PROTEASE_HIS"/>
    <property type="match status" value="1"/>
</dbReference>
<dbReference type="CDD" id="cd02248">
    <property type="entry name" value="Peptidase_C1A"/>
    <property type="match status" value="1"/>
</dbReference>
<comment type="similarity">
    <text evidence="1">Belongs to the peptidase C1 family.</text>
</comment>
<dbReference type="GO" id="GO:0006508">
    <property type="term" value="P:proteolysis"/>
    <property type="evidence" value="ECO:0007669"/>
    <property type="project" value="InterPro"/>
</dbReference>
<protein>
    <recommendedName>
        <fullName evidence="3">Peptidase C1A papain C-terminal domain-containing protein</fullName>
    </recommendedName>
</protein>
<dbReference type="SUPFAM" id="SSF54001">
    <property type="entry name" value="Cysteine proteinases"/>
    <property type="match status" value="1"/>
</dbReference>
<evidence type="ECO:0000259" key="3">
    <source>
        <dbReference type="SMART" id="SM00645"/>
    </source>
</evidence>
<organism evidence="4">
    <name type="scientific">viral metagenome</name>
    <dbReference type="NCBI Taxonomy" id="1070528"/>
    <lineage>
        <taxon>unclassified sequences</taxon>
        <taxon>metagenomes</taxon>
        <taxon>organismal metagenomes</taxon>
    </lineage>
</organism>
<dbReference type="InterPro" id="IPR013128">
    <property type="entry name" value="Peptidase_C1A"/>
</dbReference>
<feature type="domain" description="Peptidase C1A papain C-terminal" evidence="3">
    <location>
        <begin position="100"/>
        <end position="323"/>
    </location>
</feature>
<evidence type="ECO:0000256" key="2">
    <source>
        <dbReference type="ARBA" id="ARBA00023157"/>
    </source>
</evidence>
<dbReference type="GO" id="GO:0008234">
    <property type="term" value="F:cysteine-type peptidase activity"/>
    <property type="evidence" value="ECO:0007669"/>
    <property type="project" value="InterPro"/>
</dbReference>
<accession>A0A6C0BAW9</accession>
<dbReference type="EMBL" id="MN739101">
    <property type="protein sequence ID" value="QHS88603.1"/>
    <property type="molecule type" value="Genomic_DNA"/>
</dbReference>
<reference evidence="4" key="1">
    <citation type="journal article" date="2020" name="Nature">
        <title>Giant virus diversity and host interactions through global metagenomics.</title>
        <authorList>
            <person name="Schulz F."/>
            <person name="Roux S."/>
            <person name="Paez-Espino D."/>
            <person name="Jungbluth S."/>
            <person name="Walsh D.A."/>
            <person name="Denef V.J."/>
            <person name="McMahon K.D."/>
            <person name="Konstantinidis K.T."/>
            <person name="Eloe-Fadrosh E.A."/>
            <person name="Kyrpides N.C."/>
            <person name="Woyke T."/>
        </authorList>
    </citation>
    <scope>NUCLEOTIDE SEQUENCE</scope>
    <source>
        <strain evidence="4">GVMAG-M-3300010158-55</strain>
    </source>
</reference>
<dbReference type="InterPro" id="IPR039417">
    <property type="entry name" value="Peptidase_C1A_papain-like"/>
</dbReference>
<dbReference type="Gene3D" id="3.90.70.10">
    <property type="entry name" value="Cysteine proteinases"/>
    <property type="match status" value="1"/>
</dbReference>
<dbReference type="InterPro" id="IPR038765">
    <property type="entry name" value="Papain-like_cys_pep_sf"/>
</dbReference>
<dbReference type="InterPro" id="IPR025660">
    <property type="entry name" value="Pept_his_AS"/>
</dbReference>
<dbReference type="PROSITE" id="PS00139">
    <property type="entry name" value="THIOL_PROTEASE_CYS"/>
    <property type="match status" value="1"/>
</dbReference>
<dbReference type="FunFam" id="3.90.70.10:FF:000332">
    <property type="entry name" value="Cathepsin L1"/>
    <property type="match status" value="1"/>
</dbReference>
<dbReference type="InterPro" id="IPR000668">
    <property type="entry name" value="Peptidase_C1A_C"/>
</dbReference>
<name>A0A6C0BAW9_9ZZZZ</name>
<proteinExistence type="inferred from homology"/>
<dbReference type="AlphaFoldDB" id="A0A6C0BAW9"/>
<dbReference type="PRINTS" id="PR00705">
    <property type="entry name" value="PAPAIN"/>
</dbReference>
<dbReference type="PANTHER" id="PTHR12411">
    <property type="entry name" value="CYSTEINE PROTEASE FAMILY C1-RELATED"/>
    <property type="match status" value="1"/>
</dbReference>